<feature type="transmembrane region" description="Helical" evidence="6">
    <location>
        <begin position="155"/>
        <end position="173"/>
    </location>
</feature>
<comment type="subcellular location">
    <subcellularLocation>
        <location evidence="1">Cell membrane</location>
        <topology evidence="1">Multi-pass membrane protein</topology>
    </subcellularLocation>
</comment>
<evidence type="ECO:0000256" key="4">
    <source>
        <dbReference type="ARBA" id="ARBA00022989"/>
    </source>
</evidence>
<feature type="transmembrane region" description="Helical" evidence="6">
    <location>
        <begin position="263"/>
        <end position="283"/>
    </location>
</feature>
<proteinExistence type="predicted"/>
<keyword evidence="3 6" id="KW-0812">Transmembrane</keyword>
<dbReference type="GO" id="GO:0005886">
    <property type="term" value="C:plasma membrane"/>
    <property type="evidence" value="ECO:0007669"/>
    <property type="project" value="UniProtKB-SubCell"/>
</dbReference>
<feature type="transmembrane region" description="Helical" evidence="6">
    <location>
        <begin position="366"/>
        <end position="384"/>
    </location>
</feature>
<dbReference type="OrthoDB" id="5241534at2"/>
<name>A0A285EH72_9ACTN</name>
<dbReference type="AlphaFoldDB" id="A0A285EH72"/>
<feature type="transmembrane region" description="Helical" evidence="6">
    <location>
        <begin position="220"/>
        <end position="243"/>
    </location>
</feature>
<evidence type="ECO:0000313" key="7">
    <source>
        <dbReference type="EMBL" id="SNX98469.1"/>
    </source>
</evidence>
<feature type="transmembrane region" description="Helical" evidence="6">
    <location>
        <begin position="116"/>
        <end position="134"/>
    </location>
</feature>
<evidence type="ECO:0000256" key="2">
    <source>
        <dbReference type="ARBA" id="ARBA00022475"/>
    </source>
</evidence>
<sequence>MASQLSAVARQVGPVAIGLGVLGLASFAFLSVSGRALGPAELAPLGTLWVLINALGPALFQPLEQEVGRAVASRAAHGQGARPVFLRACALAGGLIVLAAVVLFAAREPLADEVFAGQDVLVLALFLGLLGLGAEHLTRGAFAGGGAFPRYGAQLGIDGVLRIGSAAVLAVVGVTTAGWYGVFLGLAPIAAVLLTAGWLGPANQPGPHHSWGELTHAVGWLTLGALASQFVINAAPVAANLLAGADEQARAGIFISVLVLTRVPLFLFAAIQASFLPGMAALAAEGDTAGFRRRLNLIAGAVTALGIAGMLVILAVGPWLVQLVYGPEYVTTRTDLWPLAAASGLFMLASVLAQALVSVRGYRASVLGWLAGTATFLLGLLVPFRLEQRVGFAFLAGSAVAALVLAIAMRHRLRAPLVPAPAAPVRREDIPWT</sequence>
<feature type="transmembrane region" description="Helical" evidence="6">
    <location>
        <begin position="42"/>
        <end position="63"/>
    </location>
</feature>
<reference evidence="7 8" key="1">
    <citation type="submission" date="2017-09" db="EMBL/GenBank/DDBJ databases">
        <authorList>
            <person name="Ehlers B."/>
            <person name="Leendertz F.H."/>
        </authorList>
    </citation>
    <scope>NUCLEOTIDE SEQUENCE [LARGE SCALE GENOMIC DNA]</scope>
    <source>
        <strain evidence="7 8">DSM 46844</strain>
    </source>
</reference>
<evidence type="ECO:0000256" key="1">
    <source>
        <dbReference type="ARBA" id="ARBA00004651"/>
    </source>
</evidence>
<feature type="transmembrane region" description="Helical" evidence="6">
    <location>
        <begin position="336"/>
        <end position="359"/>
    </location>
</feature>
<evidence type="ECO:0000256" key="3">
    <source>
        <dbReference type="ARBA" id="ARBA00022692"/>
    </source>
</evidence>
<protein>
    <submittedName>
        <fullName evidence="7">Membrane protein involved in the export of O-antigen and teichoic acid</fullName>
    </submittedName>
</protein>
<keyword evidence="2" id="KW-1003">Cell membrane</keyword>
<dbReference type="PANTHER" id="PTHR30250">
    <property type="entry name" value="PST FAMILY PREDICTED COLANIC ACID TRANSPORTER"/>
    <property type="match status" value="1"/>
</dbReference>
<feature type="transmembrane region" description="Helical" evidence="6">
    <location>
        <begin position="295"/>
        <end position="316"/>
    </location>
</feature>
<dbReference type="Proteomes" id="UP000219514">
    <property type="component" value="Unassembled WGS sequence"/>
</dbReference>
<organism evidence="7 8">
    <name type="scientific">Geodermatophilus sabuli</name>
    <dbReference type="NCBI Taxonomy" id="1564158"/>
    <lineage>
        <taxon>Bacteria</taxon>
        <taxon>Bacillati</taxon>
        <taxon>Actinomycetota</taxon>
        <taxon>Actinomycetes</taxon>
        <taxon>Geodermatophilales</taxon>
        <taxon>Geodermatophilaceae</taxon>
        <taxon>Geodermatophilus</taxon>
    </lineage>
</organism>
<keyword evidence="5 6" id="KW-0472">Membrane</keyword>
<feature type="transmembrane region" description="Helical" evidence="6">
    <location>
        <begin position="12"/>
        <end position="30"/>
    </location>
</feature>
<evidence type="ECO:0000256" key="6">
    <source>
        <dbReference type="SAM" id="Phobius"/>
    </source>
</evidence>
<dbReference type="PANTHER" id="PTHR30250:SF11">
    <property type="entry name" value="O-ANTIGEN TRANSPORTER-RELATED"/>
    <property type="match status" value="1"/>
</dbReference>
<feature type="transmembrane region" description="Helical" evidence="6">
    <location>
        <begin position="390"/>
        <end position="409"/>
    </location>
</feature>
<dbReference type="RefSeq" id="WP_101811074.1">
    <property type="nucleotide sequence ID" value="NZ_JACHXB010000005.1"/>
</dbReference>
<gene>
    <name evidence="7" type="ORF">SAMN06893097_110253</name>
</gene>
<evidence type="ECO:0000313" key="8">
    <source>
        <dbReference type="Proteomes" id="UP000219514"/>
    </source>
</evidence>
<dbReference type="EMBL" id="OBDO01000010">
    <property type="protein sequence ID" value="SNX98469.1"/>
    <property type="molecule type" value="Genomic_DNA"/>
</dbReference>
<keyword evidence="4 6" id="KW-1133">Transmembrane helix</keyword>
<evidence type="ECO:0000256" key="5">
    <source>
        <dbReference type="ARBA" id="ARBA00023136"/>
    </source>
</evidence>
<feature type="transmembrane region" description="Helical" evidence="6">
    <location>
        <begin position="84"/>
        <end position="104"/>
    </location>
</feature>
<accession>A0A285EH72</accession>
<keyword evidence="8" id="KW-1185">Reference proteome</keyword>
<dbReference type="InterPro" id="IPR050833">
    <property type="entry name" value="Poly_Biosynth_Transport"/>
</dbReference>
<feature type="transmembrane region" description="Helical" evidence="6">
    <location>
        <begin position="179"/>
        <end position="199"/>
    </location>
</feature>